<comment type="similarity">
    <text evidence="3 11">Belongs to the binding-protein-dependent transport system permease family. CysTW subfamily.</text>
</comment>
<evidence type="ECO:0000256" key="1">
    <source>
        <dbReference type="ARBA" id="ARBA00002949"/>
    </source>
</evidence>
<keyword evidence="7 10" id="KW-0812">Transmembrane</keyword>
<dbReference type="PANTHER" id="PTHR30183">
    <property type="entry name" value="MOLYBDENUM TRANSPORT SYSTEM PERMEASE PROTEIN MODB"/>
    <property type="match status" value="1"/>
</dbReference>
<dbReference type="RefSeq" id="WP_139082038.1">
    <property type="nucleotide sequence ID" value="NZ_VDFV01000016.1"/>
</dbReference>
<name>A0A5C4N8Z3_9RHOB</name>
<keyword evidence="9 10" id="KW-0472">Membrane</keyword>
<comment type="function">
    <text evidence="1 11">Part of the binding-protein-dependent transport system for molybdenum; probably responsible for the translocation of the substrate across the membrane.</text>
</comment>
<proteinExistence type="inferred from homology"/>
<dbReference type="CDD" id="cd06261">
    <property type="entry name" value="TM_PBP2"/>
    <property type="match status" value="1"/>
</dbReference>
<dbReference type="PROSITE" id="PS50928">
    <property type="entry name" value="ABC_TM1"/>
    <property type="match status" value="1"/>
</dbReference>
<feature type="transmembrane region" description="Helical" evidence="10">
    <location>
        <begin position="12"/>
        <end position="35"/>
    </location>
</feature>
<keyword evidence="5" id="KW-1003">Cell membrane</keyword>
<comment type="subcellular location">
    <subcellularLocation>
        <location evidence="11">Cell inner membrane</location>
        <topology evidence="11">Multi-pass membrane protein</topology>
    </subcellularLocation>
    <subcellularLocation>
        <location evidence="2 10">Cell membrane</location>
        <topology evidence="2 10">Multi-pass membrane protein</topology>
    </subcellularLocation>
</comment>
<feature type="transmembrane region" description="Helical" evidence="10">
    <location>
        <begin position="131"/>
        <end position="153"/>
    </location>
</feature>
<keyword evidence="6 11" id="KW-0500">Molybdenum</keyword>
<evidence type="ECO:0000313" key="13">
    <source>
        <dbReference type="EMBL" id="TNC70972.1"/>
    </source>
</evidence>
<evidence type="ECO:0000256" key="2">
    <source>
        <dbReference type="ARBA" id="ARBA00004651"/>
    </source>
</evidence>
<keyword evidence="14" id="KW-1185">Reference proteome</keyword>
<evidence type="ECO:0000256" key="7">
    <source>
        <dbReference type="ARBA" id="ARBA00022692"/>
    </source>
</evidence>
<dbReference type="NCBIfam" id="NF006939">
    <property type="entry name" value="PRK09421.1"/>
    <property type="match status" value="1"/>
</dbReference>
<dbReference type="Pfam" id="PF00528">
    <property type="entry name" value="BPD_transp_1"/>
    <property type="match status" value="1"/>
</dbReference>
<dbReference type="EMBL" id="VDFV01000016">
    <property type="protein sequence ID" value="TNC70972.1"/>
    <property type="molecule type" value="Genomic_DNA"/>
</dbReference>
<dbReference type="InterPro" id="IPR035906">
    <property type="entry name" value="MetI-like_sf"/>
</dbReference>
<keyword evidence="11" id="KW-0997">Cell inner membrane</keyword>
<keyword evidence="4 10" id="KW-0813">Transport</keyword>
<evidence type="ECO:0000256" key="8">
    <source>
        <dbReference type="ARBA" id="ARBA00022989"/>
    </source>
</evidence>
<dbReference type="Proteomes" id="UP000305709">
    <property type="component" value="Unassembled WGS sequence"/>
</dbReference>
<evidence type="ECO:0000256" key="10">
    <source>
        <dbReference type="RuleBase" id="RU363032"/>
    </source>
</evidence>
<accession>A0A5C4N8Z3</accession>
<feature type="transmembrane region" description="Helical" evidence="10">
    <location>
        <begin position="47"/>
        <end position="68"/>
    </location>
</feature>
<evidence type="ECO:0000313" key="14">
    <source>
        <dbReference type="Proteomes" id="UP000305709"/>
    </source>
</evidence>
<feature type="transmembrane region" description="Helical" evidence="10">
    <location>
        <begin position="88"/>
        <end position="110"/>
    </location>
</feature>
<feature type="domain" description="ABC transmembrane type-1" evidence="12">
    <location>
        <begin position="13"/>
        <end position="216"/>
    </location>
</feature>
<evidence type="ECO:0000256" key="5">
    <source>
        <dbReference type="ARBA" id="ARBA00022475"/>
    </source>
</evidence>
<reference evidence="13 14" key="1">
    <citation type="submission" date="2019-06" db="EMBL/GenBank/DDBJ databases">
        <authorList>
            <person name="Jiang L."/>
        </authorList>
    </citation>
    <scope>NUCLEOTIDE SEQUENCE [LARGE SCALE GENOMIC DNA]</scope>
    <source>
        <strain evidence="13 14">YIM 48858</strain>
    </source>
</reference>
<evidence type="ECO:0000256" key="9">
    <source>
        <dbReference type="ARBA" id="ARBA00023136"/>
    </source>
</evidence>
<organism evidence="13 14">
    <name type="scientific">Rubellimicrobium roseum</name>
    <dbReference type="NCBI Taxonomy" id="687525"/>
    <lineage>
        <taxon>Bacteria</taxon>
        <taxon>Pseudomonadati</taxon>
        <taxon>Pseudomonadota</taxon>
        <taxon>Alphaproteobacteria</taxon>
        <taxon>Rhodobacterales</taxon>
        <taxon>Roseobacteraceae</taxon>
        <taxon>Rubellimicrobium</taxon>
    </lineage>
</organism>
<dbReference type="InterPro" id="IPR000515">
    <property type="entry name" value="MetI-like"/>
</dbReference>
<dbReference type="SUPFAM" id="SSF161098">
    <property type="entry name" value="MetI-like"/>
    <property type="match status" value="1"/>
</dbReference>
<gene>
    <name evidence="13" type="primary">modB</name>
    <name evidence="13" type="ORF">FHG71_12580</name>
</gene>
<keyword evidence="8 10" id="KW-1133">Transmembrane helix</keyword>
<evidence type="ECO:0000259" key="12">
    <source>
        <dbReference type="PROSITE" id="PS50928"/>
    </source>
</evidence>
<dbReference type="OrthoDB" id="9774448at2"/>
<dbReference type="AlphaFoldDB" id="A0A5C4N8Z3"/>
<evidence type="ECO:0000256" key="11">
    <source>
        <dbReference type="RuleBase" id="RU365097"/>
    </source>
</evidence>
<dbReference type="PANTHER" id="PTHR30183:SF3">
    <property type="entry name" value="MOLYBDENUM TRANSPORT SYSTEM PERMEASE PROTEIN MODB"/>
    <property type="match status" value="1"/>
</dbReference>
<evidence type="ECO:0000256" key="6">
    <source>
        <dbReference type="ARBA" id="ARBA00022505"/>
    </source>
</evidence>
<dbReference type="InterPro" id="IPR011867">
    <property type="entry name" value="ModB_ABC"/>
</dbReference>
<evidence type="ECO:0000256" key="4">
    <source>
        <dbReference type="ARBA" id="ARBA00022448"/>
    </source>
</evidence>
<dbReference type="GO" id="GO:0005886">
    <property type="term" value="C:plasma membrane"/>
    <property type="evidence" value="ECO:0007669"/>
    <property type="project" value="UniProtKB-SubCell"/>
</dbReference>
<dbReference type="Gene3D" id="1.10.3720.10">
    <property type="entry name" value="MetI-like"/>
    <property type="match status" value="1"/>
</dbReference>
<comment type="caution">
    <text evidence="13">The sequence shown here is derived from an EMBL/GenBank/DDBJ whole genome shotgun (WGS) entry which is preliminary data.</text>
</comment>
<evidence type="ECO:0000256" key="3">
    <source>
        <dbReference type="ARBA" id="ARBA00007069"/>
    </source>
</evidence>
<dbReference type="NCBIfam" id="TIGR02141">
    <property type="entry name" value="modB_ABC"/>
    <property type="match status" value="1"/>
</dbReference>
<protein>
    <recommendedName>
        <fullName evidence="11">Molybdenum transport system permease</fullName>
    </recommendedName>
</protein>
<feature type="transmembrane region" description="Helical" evidence="10">
    <location>
        <begin position="199"/>
        <end position="218"/>
    </location>
</feature>
<dbReference type="GO" id="GO:0015098">
    <property type="term" value="F:molybdate ion transmembrane transporter activity"/>
    <property type="evidence" value="ECO:0007669"/>
    <property type="project" value="UniProtKB-UniRule"/>
</dbReference>
<sequence>MTSWLGPEETTALLLSLRVSLAATLASLPLALLVAQALARWRFPGRGLLNLIVHMPLVLPPVVTGYLLLETFGLRGPVGGFLNDCCGIVVAFRWTGAALASAVMAFPLMVRPIRLSLEAVSRVQEESAADLGARPLLVFLTVTLPLSLPGLVAGSVLGFARAMGEFGATITFVSSIPGETQTLPSAIYAFLQVPGGEPAAIRLVLISVAVSAAAILLSEAAGRRAARRSAGL</sequence>